<organism evidence="3 4">
    <name type="scientific">Fonsecaea monophora</name>
    <dbReference type="NCBI Taxonomy" id="254056"/>
    <lineage>
        <taxon>Eukaryota</taxon>
        <taxon>Fungi</taxon>
        <taxon>Dikarya</taxon>
        <taxon>Ascomycota</taxon>
        <taxon>Pezizomycotina</taxon>
        <taxon>Eurotiomycetes</taxon>
        <taxon>Chaetothyriomycetidae</taxon>
        <taxon>Chaetothyriales</taxon>
        <taxon>Herpotrichiellaceae</taxon>
        <taxon>Fonsecaea</taxon>
    </lineage>
</organism>
<feature type="compositionally biased region" description="Polar residues" evidence="1">
    <location>
        <begin position="1696"/>
        <end position="1709"/>
    </location>
</feature>
<accession>A0A177FAL4</accession>
<feature type="region of interest" description="Disordered" evidence="1">
    <location>
        <begin position="535"/>
        <end position="560"/>
    </location>
</feature>
<feature type="compositionally biased region" description="Low complexity" evidence="1">
    <location>
        <begin position="925"/>
        <end position="941"/>
    </location>
</feature>
<proteinExistence type="predicted"/>
<dbReference type="GeneID" id="34600217"/>
<dbReference type="GO" id="GO:0035556">
    <property type="term" value="P:intracellular signal transduction"/>
    <property type="evidence" value="ECO:0007669"/>
    <property type="project" value="InterPro"/>
</dbReference>
<feature type="region of interest" description="Disordered" evidence="1">
    <location>
        <begin position="1"/>
        <end position="467"/>
    </location>
</feature>
<keyword evidence="4" id="KW-1185">Reference proteome</keyword>
<feature type="domain" description="PI-PLC Y-box" evidence="2">
    <location>
        <begin position="665"/>
        <end position="717"/>
    </location>
</feature>
<evidence type="ECO:0000313" key="4">
    <source>
        <dbReference type="Proteomes" id="UP000077002"/>
    </source>
</evidence>
<dbReference type="OrthoDB" id="5408934at2759"/>
<feature type="compositionally biased region" description="Basic and acidic residues" evidence="1">
    <location>
        <begin position="139"/>
        <end position="156"/>
    </location>
</feature>
<feature type="region of interest" description="Disordered" evidence="1">
    <location>
        <begin position="1422"/>
        <end position="1444"/>
    </location>
</feature>
<gene>
    <name evidence="3" type="ORF">AYO21_05049</name>
</gene>
<feature type="compositionally biased region" description="Polar residues" evidence="1">
    <location>
        <begin position="1094"/>
        <end position="1120"/>
    </location>
</feature>
<evidence type="ECO:0000256" key="1">
    <source>
        <dbReference type="SAM" id="MobiDB-lite"/>
    </source>
</evidence>
<reference evidence="3 4" key="1">
    <citation type="submission" date="2016-03" db="EMBL/GenBank/DDBJ databases">
        <title>Draft genome sequence of the Fonsecaea monophora CBS 269.37.</title>
        <authorList>
            <person name="Bombassaro A."/>
            <person name="Vinicius W.A."/>
            <person name="De Hoog S."/>
            <person name="Sun J."/>
            <person name="Souza E.M."/>
            <person name="Raittz R.T."/>
            <person name="Costa F."/>
            <person name="Leao A.C."/>
            <person name="Tadra-Sfeir M.Z."/>
            <person name="Baura V."/>
            <person name="Balsanelli E."/>
            <person name="Pedrosa F.O."/>
            <person name="Moreno L.F."/>
            <person name="Steffens M.B."/>
            <person name="Xi L."/>
            <person name="Bocca A.L."/>
            <person name="Felipe M.S."/>
            <person name="Teixeira M."/>
            <person name="Telles Filho F.Q."/>
            <person name="Azevedo C.M."/>
            <person name="Gomes R."/>
            <person name="Vicente V.A."/>
        </authorList>
    </citation>
    <scope>NUCLEOTIDE SEQUENCE [LARGE SCALE GENOMIC DNA]</scope>
    <source>
        <strain evidence="3 4">CBS 269.37</strain>
    </source>
</reference>
<dbReference type="InterPro" id="IPR056222">
    <property type="entry name" value="PH_23"/>
</dbReference>
<name>A0A177FAL4_9EURO</name>
<feature type="region of interest" description="Disordered" evidence="1">
    <location>
        <begin position="1689"/>
        <end position="1755"/>
    </location>
</feature>
<protein>
    <recommendedName>
        <fullName evidence="2">PI-PLC Y-box domain-containing protein</fullName>
    </recommendedName>
</protein>
<comment type="caution">
    <text evidence="3">The sequence shown here is derived from an EMBL/GenBank/DDBJ whole genome shotgun (WGS) entry which is preliminary data.</text>
</comment>
<dbReference type="Pfam" id="PF24340">
    <property type="entry name" value="DH_2"/>
    <property type="match status" value="1"/>
</dbReference>
<feature type="region of interest" description="Disordered" evidence="1">
    <location>
        <begin position="1041"/>
        <end position="1370"/>
    </location>
</feature>
<dbReference type="Pfam" id="PF24344">
    <property type="entry name" value="PH_23"/>
    <property type="match status" value="1"/>
</dbReference>
<feature type="compositionally biased region" description="Low complexity" evidence="1">
    <location>
        <begin position="345"/>
        <end position="354"/>
    </location>
</feature>
<feature type="compositionally biased region" description="Low complexity" evidence="1">
    <location>
        <begin position="1294"/>
        <end position="1313"/>
    </location>
</feature>
<feature type="compositionally biased region" description="Low complexity" evidence="1">
    <location>
        <begin position="1235"/>
        <end position="1245"/>
    </location>
</feature>
<feature type="region of interest" description="Disordered" evidence="1">
    <location>
        <begin position="1607"/>
        <end position="1654"/>
    </location>
</feature>
<dbReference type="InterPro" id="IPR056223">
    <property type="entry name" value="PH_24"/>
</dbReference>
<feature type="compositionally biased region" description="Basic residues" evidence="1">
    <location>
        <begin position="431"/>
        <end position="444"/>
    </location>
</feature>
<dbReference type="EMBL" id="LVKK01000030">
    <property type="protein sequence ID" value="OAG40751.1"/>
    <property type="molecule type" value="Genomic_DNA"/>
</dbReference>
<feature type="compositionally biased region" description="Basic and acidic residues" evidence="1">
    <location>
        <begin position="102"/>
        <end position="112"/>
    </location>
</feature>
<feature type="compositionally biased region" description="Basic and acidic residues" evidence="1">
    <location>
        <begin position="1076"/>
        <end position="1091"/>
    </location>
</feature>
<evidence type="ECO:0000259" key="2">
    <source>
        <dbReference type="PROSITE" id="PS50008"/>
    </source>
</evidence>
<dbReference type="InterPro" id="IPR001711">
    <property type="entry name" value="PLipase_C_Pinositol-sp_Y"/>
</dbReference>
<dbReference type="PROSITE" id="PS50008">
    <property type="entry name" value="PIPLC_Y_DOMAIN"/>
    <property type="match status" value="1"/>
</dbReference>
<feature type="compositionally biased region" description="Polar residues" evidence="1">
    <location>
        <begin position="1349"/>
        <end position="1365"/>
    </location>
</feature>
<feature type="compositionally biased region" description="Basic residues" evidence="1">
    <location>
        <begin position="540"/>
        <end position="550"/>
    </location>
</feature>
<dbReference type="Proteomes" id="UP000077002">
    <property type="component" value="Unassembled WGS sequence"/>
</dbReference>
<feature type="compositionally biased region" description="Polar residues" evidence="1">
    <location>
        <begin position="367"/>
        <end position="392"/>
    </location>
</feature>
<feature type="compositionally biased region" description="Basic and acidic residues" evidence="1">
    <location>
        <begin position="970"/>
        <end position="982"/>
    </location>
</feature>
<feature type="compositionally biased region" description="Polar residues" evidence="1">
    <location>
        <begin position="1"/>
        <end position="12"/>
    </location>
</feature>
<dbReference type="Pfam" id="PF24345">
    <property type="entry name" value="PH_24"/>
    <property type="match status" value="1"/>
</dbReference>
<dbReference type="RefSeq" id="XP_022512703.1">
    <property type="nucleotide sequence ID" value="XM_022655020.1"/>
</dbReference>
<dbReference type="InterPro" id="IPR056416">
    <property type="entry name" value="DH_2_fung"/>
</dbReference>
<feature type="compositionally biased region" description="Polar residues" evidence="1">
    <location>
        <begin position="1169"/>
        <end position="1203"/>
    </location>
</feature>
<dbReference type="GO" id="GO:0004435">
    <property type="term" value="F:phosphatidylinositol-4,5-bisphosphate phospholipase C activity"/>
    <property type="evidence" value="ECO:0007669"/>
    <property type="project" value="InterPro"/>
</dbReference>
<feature type="compositionally biased region" description="Polar residues" evidence="1">
    <location>
        <begin position="40"/>
        <end position="51"/>
    </location>
</feature>
<dbReference type="GO" id="GO:0006629">
    <property type="term" value="P:lipid metabolic process"/>
    <property type="evidence" value="ECO:0007669"/>
    <property type="project" value="InterPro"/>
</dbReference>
<sequence>MPTEWSSPLTRTTRLDAYLSMRAESTPTADRRTSKHNRSNTRPSSKPQNVDSPRPSGLYESPSVQDRIRQWQAQGAANALAPDAVSVRSIPISECPSTVSRPESECGNETRSRIGGRARAKAEEQQERERSSSAPRKRIISDGHWKTQKQTRENQDGKVGTSRRPESRLYDLSYTSNQEKTKGRRRSRTKQYSNAEQGAEQAMPHDDGIRVAPIPDDDQAHEAISPPAYDLESQADEDLARHLTTESILSGDFGRHAHDPTGQDEDEDVPGNWRPSKYAELLGKPPEASLGGQAPKSKKGGLLGKTRGMFVKSETLSSPGNRLPSIEAWLDEQPDPFVEKDGLEEQPPVEVPQPLKKRTHRKRSSTEKSITPDPNQIWNSISPQQAESSPNHTPRPGYSVPSPNANQKSSADFSNGANEAQDGNDGSPSTLRRRGAKVRRQRGSSRKETPSVEASPEPTVSQADISPAENADIRAPSLPQRPCPPTGPHLLSTIQSVETLKEIDPKPLADEGIPGQVCDLKRRLTTHEDLMSVLSLPRGSRPRRSRRRARPTQVKPQSSSAQEILAAVVADEENYSRELRTLVDGVIPVLLQCLLSKTDAAAAAGLFTSASPQDGQSITRPIIDMGIALERLKALHNRLPSQDLDSLLNWAQTTEKAYKDYLQAWRLGFQDVVVNLAPLENSSALEQGMARDEAGDIVDAAGKKVDVAYLLKRPLVRVKALSKTFARIKDEYDVPLAVQMANTYAELTAFAKRRNQEEQARLEDEAAANIDATRARDIRTMAASAHITVDKTRRVRARDVFNLTIYHSSGQRMDCSVELVFRDNARGDPTGGDVLVCEIDDTGKWLLFAPLELSSVSARRGEDGFDLVIMIRGRAGFGQEWHELLALKTDDKEAVAEWMDMLGSKPLPPRLNRTPSFVRRPSPLATATTAEAESSSSKTTSQSVDESPATATEYLDIPIGEPSVLGARNDSSRPKPPNDRPSPRLNLGGGLASKPLPTPQFQQSSTVPRRRPVSVPSVVSSDRSTISDRSIRDYATIFTSSSLSSSSKTTVTNPSDVSQGKNPEAVRSRPPPTYKASDEAKTQVEGHKDAVLTKPSQPVNVRNDYNSPPILDQTQKSRASATEPPILEAQTASTNFNSSKPSPKPSPQRPEYHRAISSTPSKDLPTVNKLRTLQAHESPSLSQPERQASGTQQTTPVLEQLQQRSKRDQKSSAKSQLYTEDIPSPPEHKTRQDRPSVPGLGSSSPPATPPHNPRILQPISSNRPSPVLKATPSPAGKAVRRRTSSPLKHEYEPSTDSDSSGYDSDSDSSSSSDTSDDFVSEHGDRPTPLVAIKPAEGRISKQYIPPPSIKSTGTRTLAPSDSASQGPYRKVPASTTISANKKARTIALICSWSDKGMWEQIYPDECSIVISPGLIEAFEMSAAHSDPQNSSTSRLFDDHGPGKDSISQQPLVAFELTPIVPLRRGTALDISIRSPPTANSKIRTTNNVMFRSRNPEECEALYGMINWARCNNPTYIQLQNARPRRQPSVTFNVGQAQHSRSRASSWFSFGSQKKSSYRASSAPTPASIDMSVESSGTMTSAFSALKRLGVSSAFNLNRSSVIRRYGGGGTGESLYSSSSGTGTGSGSGTPPPSQLGFIPGKDGPNVPSTSAAAAEGGGMVNNMKIRLYVRKGQHWENLGAARLTVLPAPSSAAAESGQSTPNRTVTPGASPQAIAGPPRSPSNIAGAGQAGQSRGPRLPSSSHTPHRVHGNGREKRILITQNKNRDVVLLDSVLGESCFERVMQTGIAMKTWSEDEVIAETGGVTMGKERVYMMQFPGTREAGWVFGLCGTYRYGAGGME</sequence>
<feature type="region of interest" description="Disordered" evidence="1">
    <location>
        <begin position="903"/>
        <end position="1026"/>
    </location>
</feature>
<feature type="compositionally biased region" description="Polar residues" evidence="1">
    <location>
        <begin position="1048"/>
        <end position="1061"/>
    </location>
</feature>
<feature type="compositionally biased region" description="Polar residues" evidence="1">
    <location>
        <begin position="401"/>
        <end position="418"/>
    </location>
</feature>
<feature type="compositionally biased region" description="Low complexity" evidence="1">
    <location>
        <begin position="1013"/>
        <end position="1024"/>
    </location>
</feature>
<evidence type="ECO:0000313" key="3">
    <source>
        <dbReference type="EMBL" id="OAG40751.1"/>
    </source>
</evidence>
<feature type="compositionally biased region" description="Basic and acidic residues" evidence="1">
    <location>
        <begin position="120"/>
        <end position="131"/>
    </location>
</feature>